<dbReference type="Gene3D" id="3.10.310.40">
    <property type="match status" value="1"/>
</dbReference>
<dbReference type="Pfam" id="PF07973">
    <property type="entry name" value="tRNA_SAD"/>
    <property type="match status" value="1"/>
</dbReference>
<evidence type="ECO:0000256" key="6">
    <source>
        <dbReference type="ARBA" id="ARBA00022884"/>
    </source>
</evidence>
<keyword evidence="3 10" id="KW-0436">Ligase</keyword>
<dbReference type="InterPro" id="IPR012947">
    <property type="entry name" value="tRNA_SAD"/>
</dbReference>
<dbReference type="InterPro" id="IPR018165">
    <property type="entry name" value="Ala-tRNA-synth_IIc_core"/>
</dbReference>
<dbReference type="RefSeq" id="WP_183985565.1">
    <property type="nucleotide sequence ID" value="NZ_JACHHG010000004.1"/>
</dbReference>
<dbReference type="EMBL" id="JACHHG010000004">
    <property type="protein sequence ID" value="MBB6097776.1"/>
    <property type="molecule type" value="Genomic_DNA"/>
</dbReference>
<evidence type="ECO:0000256" key="5">
    <source>
        <dbReference type="ARBA" id="ARBA00022840"/>
    </source>
</evidence>
<dbReference type="GO" id="GO:0002161">
    <property type="term" value="F:aminoacyl-tRNA deacylase activity"/>
    <property type="evidence" value="ECO:0007669"/>
    <property type="project" value="TreeGrafter"/>
</dbReference>
<evidence type="ECO:0000259" key="9">
    <source>
        <dbReference type="PROSITE" id="PS50860"/>
    </source>
</evidence>
<dbReference type="Gene3D" id="2.40.30.130">
    <property type="match status" value="1"/>
</dbReference>
<dbReference type="EC" id="6.1.1.7" evidence="10"/>
<dbReference type="SUPFAM" id="SSF55186">
    <property type="entry name" value="ThrRS/AlaRS common domain"/>
    <property type="match status" value="1"/>
</dbReference>
<dbReference type="PANTHER" id="PTHR11777:SF9">
    <property type="entry name" value="ALANINE--TRNA LIGASE, CYTOPLASMIC"/>
    <property type="match status" value="1"/>
</dbReference>
<comment type="similarity">
    <text evidence="1">Belongs to the class-II aminoacyl-tRNA synthetase family.</text>
</comment>
<gene>
    <name evidence="10" type="ORF">HNR42_001199</name>
</gene>
<feature type="domain" description="Alanyl-transfer RNA synthetases family profile" evidence="9">
    <location>
        <begin position="1"/>
        <end position="244"/>
    </location>
</feature>
<evidence type="ECO:0000313" key="11">
    <source>
        <dbReference type="Proteomes" id="UP000569951"/>
    </source>
</evidence>
<dbReference type="GO" id="GO:0000049">
    <property type="term" value="F:tRNA binding"/>
    <property type="evidence" value="ECO:0007669"/>
    <property type="project" value="UniProtKB-KW"/>
</dbReference>
<keyword evidence="7" id="KW-0648">Protein biosynthesis</keyword>
<dbReference type="InterPro" id="IPR018164">
    <property type="entry name" value="Ala-tRNA-synth_IIc_N"/>
</dbReference>
<keyword evidence="6" id="KW-0694">RNA-binding</keyword>
<keyword evidence="8 10" id="KW-0030">Aminoacyl-tRNA synthetase</keyword>
<evidence type="ECO:0000256" key="7">
    <source>
        <dbReference type="ARBA" id="ARBA00022917"/>
    </source>
</evidence>
<dbReference type="InterPro" id="IPR009000">
    <property type="entry name" value="Transl_B-barrel_sf"/>
</dbReference>
<dbReference type="SMART" id="SM00863">
    <property type="entry name" value="tRNA_SAD"/>
    <property type="match status" value="1"/>
</dbReference>
<dbReference type="GO" id="GO:0006419">
    <property type="term" value="P:alanyl-tRNA aminoacylation"/>
    <property type="evidence" value="ECO:0007669"/>
    <property type="project" value="InterPro"/>
</dbReference>
<keyword evidence="2" id="KW-0820">tRNA-binding</keyword>
<keyword evidence="11" id="KW-1185">Reference proteome</keyword>
<dbReference type="SUPFAM" id="SSF50447">
    <property type="entry name" value="Translation proteins"/>
    <property type="match status" value="1"/>
</dbReference>
<name>A0A841HY04_9DEIO</name>
<evidence type="ECO:0000313" key="10">
    <source>
        <dbReference type="EMBL" id="MBB6097776.1"/>
    </source>
</evidence>
<evidence type="ECO:0000256" key="3">
    <source>
        <dbReference type="ARBA" id="ARBA00022598"/>
    </source>
</evidence>
<keyword evidence="4" id="KW-0547">Nucleotide-binding</keyword>
<keyword evidence="5" id="KW-0067">ATP-binding</keyword>
<dbReference type="GO" id="GO:0005829">
    <property type="term" value="C:cytosol"/>
    <property type="evidence" value="ECO:0007669"/>
    <property type="project" value="TreeGrafter"/>
</dbReference>
<evidence type="ECO:0000256" key="8">
    <source>
        <dbReference type="ARBA" id="ARBA00023146"/>
    </source>
</evidence>
<evidence type="ECO:0000256" key="1">
    <source>
        <dbReference type="ARBA" id="ARBA00008226"/>
    </source>
</evidence>
<evidence type="ECO:0000256" key="4">
    <source>
        <dbReference type="ARBA" id="ARBA00022741"/>
    </source>
</evidence>
<dbReference type="GO" id="GO:0005524">
    <property type="term" value="F:ATP binding"/>
    <property type="evidence" value="ECO:0007669"/>
    <property type="project" value="UniProtKB-KW"/>
</dbReference>
<dbReference type="InterPro" id="IPR018163">
    <property type="entry name" value="Thr/Ala-tRNA-synth_IIc_edit"/>
</dbReference>
<comment type="caution">
    <text evidence="10">The sequence shown here is derived from an EMBL/GenBank/DDBJ whole genome shotgun (WGS) entry which is preliminary data.</text>
</comment>
<reference evidence="10 11" key="1">
    <citation type="submission" date="2020-08" db="EMBL/GenBank/DDBJ databases">
        <title>Genomic Encyclopedia of Type Strains, Phase IV (KMG-IV): sequencing the most valuable type-strain genomes for metagenomic binning, comparative biology and taxonomic classification.</title>
        <authorList>
            <person name="Goeker M."/>
        </authorList>
    </citation>
    <scope>NUCLEOTIDE SEQUENCE [LARGE SCALE GENOMIC DNA]</scope>
    <source>
        <strain evidence="10 11">DSM 21458</strain>
    </source>
</reference>
<dbReference type="PROSITE" id="PS50860">
    <property type="entry name" value="AA_TRNA_LIGASE_II_ALA"/>
    <property type="match status" value="1"/>
</dbReference>
<sequence>MKPLYHQQPFATRFRSRVTALEGRRVALEASLFYPEGGGQNADAGELRWATGSARVTDVQKSGGQVWHTLEGDLPTPGLEVEGEIDADRRLRHSQRHTAEHLLAQAFLRVNPAFRVQAVSMRSEECSLDLEGDPTPEDAEAAERTVMNAVYRDLRISDLEVPEAELAHFPLRRPPQVSGRVRLVLVHDPQEPSGYWEVSACGGTHLSSTALAGPIVVLRLERVHGSLTRVFFSAGLEAHARLTHTYRTARDLARSFSSGIDQLTERVEALRASALEDARKLARTQEQLAGFLVHQAPQELLSAGRVRILKLEDEALIKPVSQALTQLPETLGVVYTVSGRLAVTSTLPRPAREVLTEILRAAGGRGGGSPTLAQGSAPAEALAGAVTDWLNQTRPS</sequence>
<organism evidence="10 11">
    <name type="scientific">Deinobacterium chartae</name>
    <dbReference type="NCBI Taxonomy" id="521158"/>
    <lineage>
        <taxon>Bacteria</taxon>
        <taxon>Thermotogati</taxon>
        <taxon>Deinococcota</taxon>
        <taxon>Deinococci</taxon>
        <taxon>Deinococcales</taxon>
        <taxon>Deinococcaceae</taxon>
        <taxon>Deinobacterium</taxon>
    </lineage>
</organism>
<accession>A0A841HY04</accession>
<protein>
    <submittedName>
        <fullName evidence="10">Alanyl-tRNA synthetase</fullName>
        <ecNumber evidence="10">6.1.1.7</ecNumber>
    </submittedName>
</protein>
<dbReference type="GO" id="GO:0004813">
    <property type="term" value="F:alanine-tRNA ligase activity"/>
    <property type="evidence" value="ECO:0007669"/>
    <property type="project" value="UniProtKB-EC"/>
</dbReference>
<proteinExistence type="inferred from homology"/>
<dbReference type="Proteomes" id="UP000569951">
    <property type="component" value="Unassembled WGS sequence"/>
</dbReference>
<dbReference type="Gene3D" id="3.30.980.10">
    <property type="entry name" value="Threonyl-trna Synthetase, Chain A, domain 2"/>
    <property type="match status" value="1"/>
</dbReference>
<evidence type="ECO:0000256" key="2">
    <source>
        <dbReference type="ARBA" id="ARBA00022555"/>
    </source>
</evidence>
<dbReference type="AlphaFoldDB" id="A0A841HY04"/>
<dbReference type="PANTHER" id="PTHR11777">
    <property type="entry name" value="ALANYL-TRNA SYNTHETASE"/>
    <property type="match status" value="1"/>
</dbReference>
<dbReference type="Pfam" id="PF01411">
    <property type="entry name" value="tRNA-synt_2c"/>
    <property type="match status" value="1"/>
</dbReference>
<dbReference type="InterPro" id="IPR050058">
    <property type="entry name" value="Ala-tRNA_ligase"/>
</dbReference>